<name>A0A7J8A4A7_PIPKU</name>
<feature type="domain" description="DUF5580" evidence="3">
    <location>
        <begin position="237"/>
        <end position="311"/>
    </location>
</feature>
<evidence type="ECO:0000259" key="3">
    <source>
        <dbReference type="Pfam" id="PF20743"/>
    </source>
</evidence>
<evidence type="ECO:0000313" key="5">
    <source>
        <dbReference type="Proteomes" id="UP000558488"/>
    </source>
</evidence>
<dbReference type="EMBL" id="JACAGB010000002">
    <property type="protein sequence ID" value="KAF6381352.1"/>
    <property type="molecule type" value="Genomic_DNA"/>
</dbReference>
<dbReference type="InterPro" id="IPR049247">
    <property type="entry name" value="DUF5580_C"/>
</dbReference>
<sequence>MSSVWKTPRASDAMPETVVKIIGSKHFRYLVEKPTIKEKENLKANTQRVFQKSVTDNARQMNRDPPAPNNLTDHQISHGPEEMQENKPPKDNQKLLMGALGRRLLDGKVRAICGKHGLYLTLSLLETLLNHQDLAYQNEIKWQNFVELLSRASSDLSSDLPTGKEGKEASATTVQAEGPEMSQGKTEHMKSPKEKLQPETLPAEISDPKDTLSSLKIRPVSQPFGSPVMENKSEECEMWIDRFRKLENALYLCDLSNTGVLEKERARRLIHNYNLIYNLSLSPRKIDQALRRFRSGENMLLEPALQYLKEL</sequence>
<dbReference type="InterPro" id="IPR049246">
    <property type="entry name" value="DUF5580_M"/>
</dbReference>
<evidence type="ECO:0000259" key="2">
    <source>
        <dbReference type="Pfam" id="PF20742"/>
    </source>
</evidence>
<proteinExistence type="predicted"/>
<feature type="compositionally biased region" description="Basic and acidic residues" evidence="1">
    <location>
        <begin position="185"/>
        <end position="197"/>
    </location>
</feature>
<dbReference type="InterPro" id="IPR011992">
    <property type="entry name" value="EF-hand-dom_pair"/>
</dbReference>
<dbReference type="InterPro" id="IPR040774">
    <property type="entry name" value="DUF5580"/>
</dbReference>
<comment type="caution">
    <text evidence="4">The sequence shown here is derived from an EMBL/GenBank/DDBJ whole genome shotgun (WGS) entry which is preliminary data.</text>
</comment>
<reference evidence="4 5" key="1">
    <citation type="journal article" date="2020" name="Nature">
        <title>Six reference-quality genomes reveal evolution of bat adaptations.</title>
        <authorList>
            <person name="Jebb D."/>
            <person name="Huang Z."/>
            <person name="Pippel M."/>
            <person name="Hughes G.M."/>
            <person name="Lavrichenko K."/>
            <person name="Devanna P."/>
            <person name="Winkler S."/>
            <person name="Jermiin L.S."/>
            <person name="Skirmuntt E.C."/>
            <person name="Katzourakis A."/>
            <person name="Burkitt-Gray L."/>
            <person name="Ray D.A."/>
            <person name="Sullivan K.A.M."/>
            <person name="Roscito J.G."/>
            <person name="Kirilenko B.M."/>
            <person name="Davalos L.M."/>
            <person name="Corthals A.P."/>
            <person name="Power M.L."/>
            <person name="Jones G."/>
            <person name="Ransome R.D."/>
            <person name="Dechmann D.K.N."/>
            <person name="Locatelli A.G."/>
            <person name="Puechmaille S.J."/>
            <person name="Fedrigo O."/>
            <person name="Jarvis E.D."/>
            <person name="Hiller M."/>
            <person name="Vernes S.C."/>
            <person name="Myers E.W."/>
            <person name="Teeling E.C."/>
        </authorList>
    </citation>
    <scope>NUCLEOTIDE SEQUENCE [LARGE SCALE GENOMIC DNA]</scope>
    <source>
        <strain evidence="4">MPipKuh1</strain>
        <tissue evidence="4">Flight muscle</tissue>
    </source>
</reference>
<gene>
    <name evidence="4" type="ORF">mPipKuh1_001763</name>
</gene>
<dbReference type="PANTHER" id="PTHR34830">
    <property type="entry name" value="SIMILAR TO HYPOTHETICAL PROTEIN MGC34837"/>
    <property type="match status" value="1"/>
</dbReference>
<dbReference type="AlphaFoldDB" id="A0A7J8A4A7"/>
<evidence type="ECO:0000256" key="1">
    <source>
        <dbReference type="SAM" id="MobiDB-lite"/>
    </source>
</evidence>
<feature type="compositionally biased region" description="Basic and acidic residues" evidence="1">
    <location>
        <begin position="75"/>
        <end position="91"/>
    </location>
</feature>
<dbReference type="PANTHER" id="PTHR34830:SF1">
    <property type="entry name" value="GENE 12695-RELATED"/>
    <property type="match status" value="1"/>
</dbReference>
<evidence type="ECO:0000313" key="4">
    <source>
        <dbReference type="EMBL" id="KAF6381352.1"/>
    </source>
</evidence>
<dbReference type="Pfam" id="PF20743">
    <property type="entry name" value="DUF5580_C"/>
    <property type="match status" value="1"/>
</dbReference>
<feature type="domain" description="DUF5580" evidence="2">
    <location>
        <begin position="106"/>
        <end position="162"/>
    </location>
</feature>
<protein>
    <submittedName>
        <fullName evidence="4">Carcinoma-related EF-hand protein</fullName>
    </submittedName>
</protein>
<dbReference type="SUPFAM" id="SSF47473">
    <property type="entry name" value="EF-hand"/>
    <property type="match status" value="1"/>
</dbReference>
<keyword evidence="5" id="KW-1185">Reference proteome</keyword>
<dbReference type="Pfam" id="PF20742">
    <property type="entry name" value="DUF5580_M"/>
    <property type="match status" value="1"/>
</dbReference>
<organism evidence="4 5">
    <name type="scientific">Pipistrellus kuhlii</name>
    <name type="common">Kuhl's pipistrelle</name>
    <dbReference type="NCBI Taxonomy" id="59472"/>
    <lineage>
        <taxon>Eukaryota</taxon>
        <taxon>Metazoa</taxon>
        <taxon>Chordata</taxon>
        <taxon>Craniata</taxon>
        <taxon>Vertebrata</taxon>
        <taxon>Euteleostomi</taxon>
        <taxon>Mammalia</taxon>
        <taxon>Eutheria</taxon>
        <taxon>Laurasiatheria</taxon>
        <taxon>Chiroptera</taxon>
        <taxon>Yangochiroptera</taxon>
        <taxon>Vespertilionidae</taxon>
        <taxon>Pipistrellus</taxon>
    </lineage>
</organism>
<accession>A0A7J8A4A7</accession>
<dbReference type="Proteomes" id="UP000558488">
    <property type="component" value="Unassembled WGS sequence"/>
</dbReference>
<feature type="region of interest" description="Disordered" evidence="1">
    <location>
        <begin position="57"/>
        <end position="91"/>
    </location>
</feature>
<feature type="region of interest" description="Disordered" evidence="1">
    <location>
        <begin position="155"/>
        <end position="197"/>
    </location>
</feature>